<keyword evidence="1" id="KW-0547">Nucleotide-binding</keyword>
<dbReference type="PANTHER" id="PTHR43087">
    <property type="entry name" value="LYSINE/ARGININE/ORNITHINE TRANSPORT SYSTEM KINASE"/>
    <property type="match status" value="1"/>
</dbReference>
<sequence>MNTQALDRRALGRTLTKLANASAVELAQRPLREPPASHARRIGITGAPGAGKSTLLGHLALQRACNGRLGVLAVDPSSPKSGGAILGDRVRMDELAGASELYIRSLGSRRTSDGLADNMSEMLDAMDDFGFAEVLLETVGVGQAEYAVRVQVDTLVLVLLPDSGDTVQAMKAGIMEMADIFVVNKADLPGAQKMATDIKRIAAISRQLQGAWIPPVLLASASQPESIETLSEAIDRHQAWLTADPRQQALREQRARYRLKRLLEIRAADVIARQDAAFFTAPLERQLELALELLVSKTFSL</sequence>
<dbReference type="GO" id="GO:0005525">
    <property type="term" value="F:GTP binding"/>
    <property type="evidence" value="ECO:0007669"/>
    <property type="project" value="UniProtKB-KW"/>
</dbReference>
<dbReference type="SUPFAM" id="SSF52540">
    <property type="entry name" value="P-loop containing nucleoside triphosphate hydrolases"/>
    <property type="match status" value="1"/>
</dbReference>
<dbReference type="Gene3D" id="3.40.50.300">
    <property type="entry name" value="P-loop containing nucleotide triphosphate hydrolases"/>
    <property type="match status" value="1"/>
</dbReference>
<evidence type="ECO:0000256" key="4">
    <source>
        <dbReference type="ARBA" id="ARBA00023186"/>
    </source>
</evidence>
<keyword evidence="2" id="KW-0378">Hydrolase</keyword>
<accession>A0A1M5XYV5</accession>
<reference evidence="5 6" key="1">
    <citation type="submission" date="2016-11" db="EMBL/GenBank/DDBJ databases">
        <authorList>
            <person name="Jaros S."/>
            <person name="Januszkiewicz K."/>
            <person name="Wedrychowicz H."/>
        </authorList>
    </citation>
    <scope>NUCLEOTIDE SEQUENCE [LARGE SCALE GENOMIC DNA]</scope>
    <source>
        <strain evidence="5 6">CGMCC 1.10190</strain>
    </source>
</reference>
<keyword evidence="3" id="KW-0342">GTP-binding</keyword>
<keyword evidence="5" id="KW-0808">Transferase</keyword>
<dbReference type="EMBL" id="FQXE01000007">
    <property type="protein sequence ID" value="SHI04463.1"/>
    <property type="molecule type" value="Genomic_DNA"/>
</dbReference>
<name>A0A1M5XYV5_9BURK</name>
<keyword evidence="5" id="KW-0418">Kinase</keyword>
<dbReference type="OrthoDB" id="9778292at2"/>
<dbReference type="PANTHER" id="PTHR43087:SF1">
    <property type="entry name" value="LAO_AO TRANSPORT SYSTEM ATPASE"/>
    <property type="match status" value="1"/>
</dbReference>
<dbReference type="Proteomes" id="UP000184226">
    <property type="component" value="Unassembled WGS sequence"/>
</dbReference>
<dbReference type="GO" id="GO:0016787">
    <property type="term" value="F:hydrolase activity"/>
    <property type="evidence" value="ECO:0007669"/>
    <property type="project" value="UniProtKB-KW"/>
</dbReference>
<evidence type="ECO:0000313" key="5">
    <source>
        <dbReference type="EMBL" id="SHI04463.1"/>
    </source>
</evidence>
<evidence type="ECO:0000256" key="1">
    <source>
        <dbReference type="ARBA" id="ARBA00022741"/>
    </source>
</evidence>
<evidence type="ECO:0000256" key="3">
    <source>
        <dbReference type="ARBA" id="ARBA00023134"/>
    </source>
</evidence>
<keyword evidence="6" id="KW-1185">Reference proteome</keyword>
<protein>
    <submittedName>
        <fullName evidence="5">LAO/AO transport system kinase</fullName>
    </submittedName>
</protein>
<dbReference type="InterPro" id="IPR052040">
    <property type="entry name" value="GTPase/Isobutyryl-CoA_mutase"/>
</dbReference>
<keyword evidence="4" id="KW-0143">Chaperone</keyword>
<dbReference type="STRING" id="658167.SAMN04488135_107202"/>
<dbReference type="Pfam" id="PF03308">
    <property type="entry name" value="MeaB"/>
    <property type="match status" value="1"/>
</dbReference>
<dbReference type="RefSeq" id="WP_073104191.1">
    <property type="nucleotide sequence ID" value="NZ_FQXE01000007.1"/>
</dbReference>
<organism evidence="5 6">
    <name type="scientific">Pollutimonas bauzanensis</name>
    <dbReference type="NCBI Taxonomy" id="658167"/>
    <lineage>
        <taxon>Bacteria</taxon>
        <taxon>Pseudomonadati</taxon>
        <taxon>Pseudomonadota</taxon>
        <taxon>Betaproteobacteria</taxon>
        <taxon>Burkholderiales</taxon>
        <taxon>Alcaligenaceae</taxon>
        <taxon>Pollutimonas</taxon>
    </lineage>
</organism>
<dbReference type="GO" id="GO:0016301">
    <property type="term" value="F:kinase activity"/>
    <property type="evidence" value="ECO:0007669"/>
    <property type="project" value="UniProtKB-KW"/>
</dbReference>
<gene>
    <name evidence="5" type="ORF">SAMN04488135_107202</name>
</gene>
<dbReference type="InterPro" id="IPR027417">
    <property type="entry name" value="P-loop_NTPase"/>
</dbReference>
<proteinExistence type="predicted"/>
<dbReference type="AlphaFoldDB" id="A0A1M5XYV5"/>
<evidence type="ECO:0000313" key="6">
    <source>
        <dbReference type="Proteomes" id="UP000184226"/>
    </source>
</evidence>
<evidence type="ECO:0000256" key="2">
    <source>
        <dbReference type="ARBA" id="ARBA00022801"/>
    </source>
</evidence>